<evidence type="ECO:0000259" key="1">
    <source>
        <dbReference type="Pfam" id="PF00149"/>
    </source>
</evidence>
<dbReference type="Gene3D" id="3.60.21.10">
    <property type="match status" value="1"/>
</dbReference>
<accession>A0A4Q7UVZ8</accession>
<dbReference type="Proteomes" id="UP000291591">
    <property type="component" value="Unassembled WGS sequence"/>
</dbReference>
<dbReference type="GO" id="GO:0016787">
    <property type="term" value="F:hydrolase activity"/>
    <property type="evidence" value="ECO:0007669"/>
    <property type="project" value="InterPro"/>
</dbReference>
<reference evidence="2 3" key="1">
    <citation type="submission" date="2019-02" db="EMBL/GenBank/DDBJ databases">
        <title>Sequencing the genomes of 1000 actinobacteria strains.</title>
        <authorList>
            <person name="Klenk H.-P."/>
        </authorList>
    </citation>
    <scope>NUCLEOTIDE SEQUENCE [LARGE SCALE GENOMIC DNA]</scope>
    <source>
        <strain evidence="2 3">DSM 45779</strain>
    </source>
</reference>
<dbReference type="SUPFAM" id="SSF56300">
    <property type="entry name" value="Metallo-dependent phosphatases"/>
    <property type="match status" value="1"/>
</dbReference>
<dbReference type="AlphaFoldDB" id="A0A4Q7UVZ8"/>
<sequence length="264" mass="28764">MRVHVVSDVHGNTAALARAADGADGLIVLGDLLEFVDYHRPERGIMGRLLGAEVSAAFGRFRANSDRAGMLDLLGRSWARFDDPRAVVSEAVGEHYDEIFGVLEKLDVPVWAIPGNVDMPELWPRTSGGVHAVDGTVVSIGGVRVGFAGGVPLPPAVDPRRSGPWQPYFLTSERFEADLAGLGPFDVLCTHAPPQVPDLTYDVVARRSEASSPALVERIRAEQPTHALFGHVHQPLSARTRLGRTECVNVGHFRHTERPYVLRF</sequence>
<protein>
    <submittedName>
        <fullName evidence="2">Icc-related predicted phosphoesterase</fullName>
    </submittedName>
</protein>
<organism evidence="2 3">
    <name type="scientific">Pseudonocardia sediminis</name>
    <dbReference type="NCBI Taxonomy" id="1397368"/>
    <lineage>
        <taxon>Bacteria</taxon>
        <taxon>Bacillati</taxon>
        <taxon>Actinomycetota</taxon>
        <taxon>Actinomycetes</taxon>
        <taxon>Pseudonocardiales</taxon>
        <taxon>Pseudonocardiaceae</taxon>
        <taxon>Pseudonocardia</taxon>
    </lineage>
</organism>
<evidence type="ECO:0000313" key="3">
    <source>
        <dbReference type="Proteomes" id="UP000291591"/>
    </source>
</evidence>
<dbReference type="OrthoDB" id="3569607at2"/>
<gene>
    <name evidence="2" type="ORF">EV383_2002</name>
</gene>
<name>A0A4Q7UVZ8_PSEST</name>
<proteinExistence type="predicted"/>
<keyword evidence="3" id="KW-1185">Reference proteome</keyword>
<dbReference type="RefSeq" id="WP_130289648.1">
    <property type="nucleotide sequence ID" value="NZ_SHKL01000001.1"/>
</dbReference>
<feature type="domain" description="Calcineurin-like phosphoesterase" evidence="1">
    <location>
        <begin position="1"/>
        <end position="235"/>
    </location>
</feature>
<dbReference type="InterPro" id="IPR004843">
    <property type="entry name" value="Calcineurin-like_PHP"/>
</dbReference>
<evidence type="ECO:0000313" key="2">
    <source>
        <dbReference type="EMBL" id="RZT85138.1"/>
    </source>
</evidence>
<dbReference type="EMBL" id="SHKL01000001">
    <property type="protein sequence ID" value="RZT85138.1"/>
    <property type="molecule type" value="Genomic_DNA"/>
</dbReference>
<dbReference type="InterPro" id="IPR029052">
    <property type="entry name" value="Metallo-depent_PP-like"/>
</dbReference>
<comment type="caution">
    <text evidence="2">The sequence shown here is derived from an EMBL/GenBank/DDBJ whole genome shotgun (WGS) entry which is preliminary data.</text>
</comment>
<dbReference type="Pfam" id="PF00149">
    <property type="entry name" value="Metallophos"/>
    <property type="match status" value="1"/>
</dbReference>